<gene>
    <name evidence="1" type="ORF">AVEN_33520_1</name>
</gene>
<proteinExistence type="predicted"/>
<organism evidence="1 2">
    <name type="scientific">Araneus ventricosus</name>
    <name type="common">Orbweaver spider</name>
    <name type="synonym">Epeira ventricosa</name>
    <dbReference type="NCBI Taxonomy" id="182803"/>
    <lineage>
        <taxon>Eukaryota</taxon>
        <taxon>Metazoa</taxon>
        <taxon>Ecdysozoa</taxon>
        <taxon>Arthropoda</taxon>
        <taxon>Chelicerata</taxon>
        <taxon>Arachnida</taxon>
        <taxon>Araneae</taxon>
        <taxon>Araneomorphae</taxon>
        <taxon>Entelegynae</taxon>
        <taxon>Araneoidea</taxon>
        <taxon>Araneidae</taxon>
        <taxon>Araneus</taxon>
    </lineage>
</organism>
<reference evidence="1 2" key="1">
    <citation type="journal article" date="2019" name="Sci. Rep.">
        <title>Orb-weaving spider Araneus ventricosus genome elucidates the spidroin gene catalogue.</title>
        <authorList>
            <person name="Kono N."/>
            <person name="Nakamura H."/>
            <person name="Ohtoshi R."/>
            <person name="Moran D.A.P."/>
            <person name="Shinohara A."/>
            <person name="Yoshida Y."/>
            <person name="Fujiwara M."/>
            <person name="Mori M."/>
            <person name="Tomita M."/>
            <person name="Arakawa K."/>
        </authorList>
    </citation>
    <scope>NUCLEOTIDE SEQUENCE [LARGE SCALE GENOMIC DNA]</scope>
</reference>
<name>A0A4Y2GS41_ARAVE</name>
<keyword evidence="2" id="KW-1185">Reference proteome</keyword>
<dbReference type="AlphaFoldDB" id="A0A4Y2GS41"/>
<accession>A0A4Y2GS41</accession>
<comment type="caution">
    <text evidence="1">The sequence shown here is derived from an EMBL/GenBank/DDBJ whole genome shotgun (WGS) entry which is preliminary data.</text>
</comment>
<evidence type="ECO:0000313" key="2">
    <source>
        <dbReference type="Proteomes" id="UP000499080"/>
    </source>
</evidence>
<dbReference type="EMBL" id="BGPR01001479">
    <property type="protein sequence ID" value="GBM54964.1"/>
    <property type="molecule type" value="Genomic_DNA"/>
</dbReference>
<protein>
    <submittedName>
        <fullName evidence="1">Uncharacterized protein</fullName>
    </submittedName>
</protein>
<evidence type="ECO:0000313" key="1">
    <source>
        <dbReference type="EMBL" id="GBM54964.1"/>
    </source>
</evidence>
<dbReference type="Proteomes" id="UP000499080">
    <property type="component" value="Unassembled WGS sequence"/>
</dbReference>
<sequence length="116" mass="13228">MDVSKRERTQLRRLFTKELKEVEAFVKTELPTPQKNTVMVTAHSRQISLAVTKIICIRSQAEEKHSEPSSQNRLVQHFLIDQIRTANQPPPSMRIASPEIQVQTQQISTQVANHSG</sequence>